<dbReference type="InterPro" id="IPR001304">
    <property type="entry name" value="C-type_lectin-like"/>
</dbReference>
<name>A0A9Q0YM34_HOLLE</name>
<evidence type="ECO:0000259" key="2">
    <source>
        <dbReference type="PROSITE" id="PS50041"/>
    </source>
</evidence>
<proteinExistence type="predicted"/>
<organism evidence="3 4">
    <name type="scientific">Holothuria leucospilota</name>
    <name type="common">Black long sea cucumber</name>
    <name type="synonym">Mertensiothuria leucospilota</name>
    <dbReference type="NCBI Taxonomy" id="206669"/>
    <lineage>
        <taxon>Eukaryota</taxon>
        <taxon>Metazoa</taxon>
        <taxon>Echinodermata</taxon>
        <taxon>Eleutherozoa</taxon>
        <taxon>Echinozoa</taxon>
        <taxon>Holothuroidea</taxon>
        <taxon>Aspidochirotacea</taxon>
        <taxon>Aspidochirotida</taxon>
        <taxon>Holothuriidae</taxon>
        <taxon>Holothuria</taxon>
    </lineage>
</organism>
<dbReference type="PANTHER" id="PTHR22803">
    <property type="entry name" value="MANNOSE, PHOSPHOLIPASE, LECTIN RECEPTOR RELATED"/>
    <property type="match status" value="1"/>
</dbReference>
<sequence>MIAFNKLFLILFVASLQQVTTADRCPSSWISWGHHCYRFELDKMASWKDAEAKCCALGSDGRDSHLASIHSKEEQNFIYEVYRLAVRTDIKDAWLPLLWIGLEVGNTQAKLSWTDDSCVNYLNWYPGEPNNDPNTGVEISDGIGKNGGWADAPDPNRQNHYVCKMPQ</sequence>
<gene>
    <name evidence="3" type="ORF">HOLleu_36386</name>
</gene>
<feature type="domain" description="C-type lectin" evidence="2">
    <location>
        <begin position="32"/>
        <end position="151"/>
    </location>
</feature>
<comment type="caution">
    <text evidence="3">The sequence shown here is derived from an EMBL/GenBank/DDBJ whole genome shotgun (WGS) entry which is preliminary data.</text>
</comment>
<accession>A0A9Q0YM34</accession>
<evidence type="ECO:0000256" key="1">
    <source>
        <dbReference type="SAM" id="SignalP"/>
    </source>
</evidence>
<dbReference type="InterPro" id="IPR016187">
    <property type="entry name" value="CTDL_fold"/>
</dbReference>
<dbReference type="OrthoDB" id="418245at2759"/>
<keyword evidence="1" id="KW-0732">Signal</keyword>
<dbReference type="SMART" id="SM00034">
    <property type="entry name" value="CLECT"/>
    <property type="match status" value="1"/>
</dbReference>
<reference evidence="3" key="1">
    <citation type="submission" date="2021-10" db="EMBL/GenBank/DDBJ databases">
        <title>Tropical sea cucumber genome reveals ecological adaptation and Cuvierian tubules defense mechanism.</title>
        <authorList>
            <person name="Chen T."/>
        </authorList>
    </citation>
    <scope>NUCLEOTIDE SEQUENCE</scope>
    <source>
        <strain evidence="3">Nanhai2018</strain>
        <tissue evidence="3">Muscle</tissue>
    </source>
</reference>
<dbReference type="PROSITE" id="PS50041">
    <property type="entry name" value="C_TYPE_LECTIN_2"/>
    <property type="match status" value="1"/>
</dbReference>
<dbReference type="SUPFAM" id="SSF56436">
    <property type="entry name" value="C-type lectin-like"/>
    <property type="match status" value="1"/>
</dbReference>
<dbReference type="EMBL" id="JAIZAY010000019">
    <property type="protein sequence ID" value="KAJ8023835.1"/>
    <property type="molecule type" value="Genomic_DNA"/>
</dbReference>
<keyword evidence="4" id="KW-1185">Reference proteome</keyword>
<evidence type="ECO:0000313" key="4">
    <source>
        <dbReference type="Proteomes" id="UP001152320"/>
    </source>
</evidence>
<dbReference type="Proteomes" id="UP001152320">
    <property type="component" value="Chromosome 19"/>
</dbReference>
<protein>
    <submittedName>
        <fullName evidence="3">Echinoidin</fullName>
    </submittedName>
</protein>
<dbReference type="Gene3D" id="3.10.100.10">
    <property type="entry name" value="Mannose-Binding Protein A, subunit A"/>
    <property type="match status" value="1"/>
</dbReference>
<evidence type="ECO:0000313" key="3">
    <source>
        <dbReference type="EMBL" id="KAJ8023835.1"/>
    </source>
</evidence>
<dbReference type="InterPro" id="IPR016186">
    <property type="entry name" value="C-type_lectin-like/link_sf"/>
</dbReference>
<dbReference type="InterPro" id="IPR050111">
    <property type="entry name" value="C-type_lectin/snaclec_domain"/>
</dbReference>
<feature type="chain" id="PRO_5040158988" evidence="1">
    <location>
        <begin position="23"/>
        <end position="167"/>
    </location>
</feature>
<dbReference type="Pfam" id="PF00059">
    <property type="entry name" value="Lectin_C"/>
    <property type="match status" value="1"/>
</dbReference>
<dbReference type="AlphaFoldDB" id="A0A9Q0YM34"/>
<feature type="signal peptide" evidence="1">
    <location>
        <begin position="1"/>
        <end position="22"/>
    </location>
</feature>